<gene>
    <name evidence="1" type="ORF">CHARACLAT_017103</name>
</gene>
<evidence type="ECO:0000313" key="1">
    <source>
        <dbReference type="EMBL" id="MED6274499.1"/>
    </source>
</evidence>
<organism evidence="1 2">
    <name type="scientific">Characodon lateralis</name>
    <dbReference type="NCBI Taxonomy" id="208331"/>
    <lineage>
        <taxon>Eukaryota</taxon>
        <taxon>Metazoa</taxon>
        <taxon>Chordata</taxon>
        <taxon>Craniata</taxon>
        <taxon>Vertebrata</taxon>
        <taxon>Euteleostomi</taxon>
        <taxon>Actinopterygii</taxon>
        <taxon>Neopterygii</taxon>
        <taxon>Teleostei</taxon>
        <taxon>Neoteleostei</taxon>
        <taxon>Acanthomorphata</taxon>
        <taxon>Ovalentaria</taxon>
        <taxon>Atherinomorphae</taxon>
        <taxon>Cyprinodontiformes</taxon>
        <taxon>Goodeidae</taxon>
        <taxon>Characodon</taxon>
    </lineage>
</organism>
<proteinExistence type="predicted"/>
<dbReference type="EMBL" id="JAHUTJ010026011">
    <property type="protein sequence ID" value="MED6274499.1"/>
    <property type="molecule type" value="Genomic_DNA"/>
</dbReference>
<comment type="caution">
    <text evidence="1">The sequence shown here is derived from an EMBL/GenBank/DDBJ whole genome shotgun (WGS) entry which is preliminary data.</text>
</comment>
<protein>
    <submittedName>
        <fullName evidence="1">Uncharacterized protein</fullName>
    </submittedName>
</protein>
<dbReference type="Proteomes" id="UP001352852">
    <property type="component" value="Unassembled WGS sequence"/>
</dbReference>
<name>A0ABU7DJT9_9TELE</name>
<evidence type="ECO:0000313" key="2">
    <source>
        <dbReference type="Proteomes" id="UP001352852"/>
    </source>
</evidence>
<keyword evidence="2" id="KW-1185">Reference proteome</keyword>
<sequence>MGLILAALQARLGRICSQLLLRHAAIGFLAILSKQSQRNEIGLRFPAMTFQTADFLPAEQKQCIELRDGSALSHSPSYSQRKLWSLQNFPWHFIKRLDVIARLWWKI</sequence>
<reference evidence="1 2" key="1">
    <citation type="submission" date="2021-06" db="EMBL/GenBank/DDBJ databases">
        <authorList>
            <person name="Palmer J.M."/>
        </authorList>
    </citation>
    <scope>NUCLEOTIDE SEQUENCE [LARGE SCALE GENOMIC DNA]</scope>
    <source>
        <strain evidence="1 2">CL_MEX2019</strain>
        <tissue evidence="1">Muscle</tissue>
    </source>
</reference>
<accession>A0ABU7DJT9</accession>